<dbReference type="STRING" id="41875.K8EQR6"/>
<accession>K8EQR6</accession>
<keyword evidence="2" id="KW-1185">Reference proteome</keyword>
<dbReference type="KEGG" id="bpg:Bathy18g00150"/>
<dbReference type="RefSeq" id="XP_007508106.1">
    <property type="nucleotide sequence ID" value="XM_007508044.1"/>
</dbReference>
<dbReference type="Proteomes" id="UP000198341">
    <property type="component" value="Chromosome 18"/>
</dbReference>
<sequence>MFTLTSRCVFDVLCAFGSASSLNRTNRRSRRRGRREMLDICNDDDATTTTQTQTQTQTRYNTKQCKNRREALMALAFLSSSSLFSSPFSVFLSSSYAFGEEEIGKEGDLFRPQNIDISDEFKEISQWGDPPVFLRKTLEIALAVALLRSSYDAIDELNICAMDEFQIKSWKTRQLSYEAYKSLIYPLAMEQGDLKNPLYFDHISFSQYSTLNAILNRNNGKPDMEFEEKLGFEGEVKRVKRDEKFATRKELIPAFSYLVGRNIFNFLKNGFELTEDKPFDGVPEFINLDGSQEENSVKIVDGVKALLQVFLNYGFCKEFQVSLQDDGKLIVTVVGPAMLWSIGALENEGARVVNDYVGYTTSYFLFESGVKSKRRYAKTDSSMVYTFDLFV</sequence>
<protein>
    <submittedName>
        <fullName evidence="1">Uncharacterized protein</fullName>
    </submittedName>
</protein>
<reference evidence="1 2" key="1">
    <citation type="submission" date="2011-10" db="EMBL/GenBank/DDBJ databases">
        <authorList>
            <person name="Genoscope - CEA"/>
        </authorList>
    </citation>
    <scope>NUCLEOTIDE SEQUENCE [LARGE SCALE GENOMIC DNA]</scope>
    <source>
        <strain evidence="1 2">RCC 1105</strain>
    </source>
</reference>
<organism evidence="1 2">
    <name type="scientific">Bathycoccus prasinos</name>
    <dbReference type="NCBI Taxonomy" id="41875"/>
    <lineage>
        <taxon>Eukaryota</taxon>
        <taxon>Viridiplantae</taxon>
        <taxon>Chlorophyta</taxon>
        <taxon>Mamiellophyceae</taxon>
        <taxon>Mamiellales</taxon>
        <taxon>Bathycoccaceae</taxon>
        <taxon>Bathycoccus</taxon>
    </lineage>
</organism>
<dbReference type="EMBL" id="FO082261">
    <property type="protein sequence ID" value="CCO20597.1"/>
    <property type="molecule type" value="Genomic_DNA"/>
</dbReference>
<evidence type="ECO:0000313" key="1">
    <source>
        <dbReference type="EMBL" id="CCO20597.1"/>
    </source>
</evidence>
<dbReference type="AlphaFoldDB" id="K8EQR6"/>
<dbReference type="OrthoDB" id="44749at2759"/>
<gene>
    <name evidence="1" type="ordered locus">Bathy18g00150</name>
</gene>
<dbReference type="GeneID" id="19010780"/>
<proteinExistence type="predicted"/>
<evidence type="ECO:0000313" key="2">
    <source>
        <dbReference type="Proteomes" id="UP000198341"/>
    </source>
</evidence>
<name>K8EQR6_9CHLO</name>